<evidence type="ECO:0000256" key="3">
    <source>
        <dbReference type="ARBA" id="ARBA00022729"/>
    </source>
</evidence>
<dbReference type="InterPro" id="IPR028081">
    <property type="entry name" value="Leu-bd"/>
</dbReference>
<accession>A0A9X0R234</accession>
<dbReference type="PANTHER" id="PTHR30483">
    <property type="entry name" value="LEUCINE-SPECIFIC-BINDING PROTEIN"/>
    <property type="match status" value="1"/>
</dbReference>
<dbReference type="InterPro" id="IPR000709">
    <property type="entry name" value="Leu_Ile_Val-bd"/>
</dbReference>
<reference evidence="6" key="1">
    <citation type="submission" date="2020-08" db="EMBL/GenBank/DDBJ databases">
        <authorList>
            <person name="Hu Y."/>
            <person name="Nguyen S.V."/>
            <person name="Li F."/>
            <person name="Fanning S."/>
        </authorList>
    </citation>
    <scope>NUCLEOTIDE SEQUENCE</scope>
    <source>
        <strain evidence="6">SYSU D8009</strain>
    </source>
</reference>
<dbReference type="PANTHER" id="PTHR30483:SF6">
    <property type="entry name" value="PERIPLASMIC BINDING PROTEIN OF ABC TRANSPORTER FOR NATURAL AMINO ACIDS"/>
    <property type="match status" value="1"/>
</dbReference>
<comment type="caution">
    <text evidence="6">The sequence shown here is derived from an EMBL/GenBank/DDBJ whole genome shotgun (WGS) entry which is preliminary data.</text>
</comment>
<feature type="domain" description="Leucine-binding protein" evidence="5">
    <location>
        <begin position="20"/>
        <end position="367"/>
    </location>
</feature>
<comment type="similarity">
    <text evidence="1">Belongs to the leucine-binding protein family.</text>
</comment>
<dbReference type="InterPro" id="IPR028082">
    <property type="entry name" value="Peripla_BP_I"/>
</dbReference>
<keyword evidence="4" id="KW-0029">Amino-acid transport</keyword>
<dbReference type="GO" id="GO:0006865">
    <property type="term" value="P:amino acid transport"/>
    <property type="evidence" value="ECO:0007669"/>
    <property type="project" value="UniProtKB-KW"/>
</dbReference>
<organism evidence="6 7">
    <name type="scientific">Siccirubricoccus deserti</name>
    <dbReference type="NCBI Taxonomy" id="2013562"/>
    <lineage>
        <taxon>Bacteria</taxon>
        <taxon>Pseudomonadati</taxon>
        <taxon>Pseudomonadota</taxon>
        <taxon>Alphaproteobacteria</taxon>
        <taxon>Acetobacterales</taxon>
        <taxon>Roseomonadaceae</taxon>
        <taxon>Siccirubricoccus</taxon>
    </lineage>
</organism>
<evidence type="ECO:0000259" key="5">
    <source>
        <dbReference type="Pfam" id="PF13458"/>
    </source>
</evidence>
<evidence type="ECO:0000256" key="1">
    <source>
        <dbReference type="ARBA" id="ARBA00010062"/>
    </source>
</evidence>
<protein>
    <submittedName>
        <fullName evidence="6">ABC transporter substrate-binding protein</fullName>
    </submittedName>
</protein>
<keyword evidence="3" id="KW-0732">Signal</keyword>
<evidence type="ECO:0000256" key="2">
    <source>
        <dbReference type="ARBA" id="ARBA00022448"/>
    </source>
</evidence>
<keyword evidence="7" id="KW-1185">Reference proteome</keyword>
<proteinExistence type="inferred from homology"/>
<dbReference type="EMBL" id="JACOMF010000039">
    <property type="protein sequence ID" value="MBC4017970.1"/>
    <property type="molecule type" value="Genomic_DNA"/>
</dbReference>
<dbReference type="Gene3D" id="3.40.50.2300">
    <property type="match status" value="2"/>
</dbReference>
<gene>
    <name evidence="6" type="ORF">H7965_21960</name>
</gene>
<dbReference type="InterPro" id="IPR051010">
    <property type="entry name" value="BCAA_transport"/>
</dbReference>
<dbReference type="Proteomes" id="UP000600101">
    <property type="component" value="Unassembled WGS sequence"/>
</dbReference>
<sequence>MAAGLAVLAAPGVLRAQGGTIKLGFTAALTGPFNEFGEGIRRGAEIAVEECNKAGGIRGRMAELAEVLDDQLVPDRAVQNLRRILDNKEIVGLMCPSGSGPTLAIADMAQADGRPFINPQAQTPAIVYPNGVDKPPRPNLFSISIGNLAESEKLGLALAGFSRIGVVHESTGYGVTGADLVRKAILARKPGARVTLESYNQRAQDMTAQLVRVQRAGAEAMLVIGLGADFAVIRRNMSRLNMNLALFGAAGAVTVPYIEGAGDLVAGTRAVNHAAFGRRPMHAEAQKFVDLYRAKHGTDRWYGPDAANPLVSLAGTVGSGYDCINLLLDAIRRSGGTSPAEMIAALDQTKDFAGATIPAVSFTPQNHVALKVEDLGTYEMLKRGDRVVLELRD</sequence>
<evidence type="ECO:0000256" key="4">
    <source>
        <dbReference type="ARBA" id="ARBA00022970"/>
    </source>
</evidence>
<keyword evidence="2" id="KW-0813">Transport</keyword>
<dbReference type="AlphaFoldDB" id="A0A9X0R234"/>
<dbReference type="Pfam" id="PF13458">
    <property type="entry name" value="Peripla_BP_6"/>
    <property type="match status" value="1"/>
</dbReference>
<name>A0A9X0R234_9PROT</name>
<evidence type="ECO:0000313" key="7">
    <source>
        <dbReference type="Proteomes" id="UP000600101"/>
    </source>
</evidence>
<evidence type="ECO:0000313" key="6">
    <source>
        <dbReference type="EMBL" id="MBC4017970.1"/>
    </source>
</evidence>
<dbReference type="SUPFAM" id="SSF53822">
    <property type="entry name" value="Periplasmic binding protein-like I"/>
    <property type="match status" value="1"/>
</dbReference>
<dbReference type="PRINTS" id="PR00337">
    <property type="entry name" value="LEUILEVALBP"/>
</dbReference>